<dbReference type="RefSeq" id="XP_029000202.1">
    <property type="nucleotide sequence ID" value="XM_029144369.3"/>
</dbReference>
<dbReference type="FunCoup" id="A0A6P7M1W9">
    <property type="interactions" value="1419"/>
</dbReference>
<dbReference type="KEGG" id="bspl:114852173"/>
<comment type="subcellular location">
    <subcellularLocation>
        <location evidence="2">Cytoplasm</location>
        <location evidence="2">Stress granule</location>
    </subcellularLocation>
    <subcellularLocation>
        <location evidence="1">Nucleus</location>
    </subcellularLocation>
</comment>
<evidence type="ECO:0000256" key="2">
    <source>
        <dbReference type="ARBA" id="ARBA00004210"/>
    </source>
</evidence>
<comment type="similarity">
    <text evidence="3">Belongs to the MCRIP family.</text>
</comment>
<evidence type="ECO:0000256" key="4">
    <source>
        <dbReference type="ARBA" id="ARBA00022490"/>
    </source>
</evidence>
<name>A0A6P7M1W9_BETSP</name>
<dbReference type="InterPro" id="IPR029428">
    <property type="entry name" value="MCRIP"/>
</dbReference>
<dbReference type="Pfam" id="PF14799">
    <property type="entry name" value="FAM195"/>
    <property type="match status" value="1"/>
</dbReference>
<evidence type="ECO:0000256" key="3">
    <source>
        <dbReference type="ARBA" id="ARBA00010821"/>
    </source>
</evidence>
<evidence type="ECO:0000256" key="1">
    <source>
        <dbReference type="ARBA" id="ARBA00004123"/>
    </source>
</evidence>
<keyword evidence="6" id="KW-1185">Reference proteome</keyword>
<sequence>MLALRKLEDLFEATGAHMMYTITRGPSKLVTQRRTGPTQQVETKLSDLKLRPTAWPLTTSQPAKIVFNRLNVKRQHSAALQKVSSPTEGFTPAHEENVRFVYEAWQEVEQKLGDGDNGQLNNNQGPVQYRESTPSAAMKNFVPIDLEEWWAQRFLANIANLS</sequence>
<evidence type="ECO:0000313" key="7">
    <source>
        <dbReference type="RefSeq" id="XP_029000202.1"/>
    </source>
</evidence>
<proteinExistence type="inferred from homology"/>
<dbReference type="CTD" id="84331"/>
<accession>A0A6P7M1W9</accession>
<dbReference type="GO" id="GO:0010494">
    <property type="term" value="C:cytoplasmic stress granule"/>
    <property type="evidence" value="ECO:0007669"/>
    <property type="project" value="UniProtKB-SubCell"/>
</dbReference>
<dbReference type="AlphaFoldDB" id="A0A6P7M1W9"/>
<dbReference type="InParanoid" id="A0A6P7M1W9"/>
<evidence type="ECO:0000256" key="5">
    <source>
        <dbReference type="ARBA" id="ARBA00023242"/>
    </source>
</evidence>
<reference evidence="7" key="1">
    <citation type="submission" date="2025-08" db="UniProtKB">
        <authorList>
            <consortium name="RefSeq"/>
        </authorList>
    </citation>
    <scope>IDENTIFICATION</scope>
</reference>
<keyword evidence="4" id="KW-0963">Cytoplasm</keyword>
<organism evidence="6 7">
    <name type="scientific">Betta splendens</name>
    <name type="common">Siamese fighting fish</name>
    <dbReference type="NCBI Taxonomy" id="158456"/>
    <lineage>
        <taxon>Eukaryota</taxon>
        <taxon>Metazoa</taxon>
        <taxon>Chordata</taxon>
        <taxon>Craniata</taxon>
        <taxon>Vertebrata</taxon>
        <taxon>Euteleostomi</taxon>
        <taxon>Actinopterygii</taxon>
        <taxon>Neopterygii</taxon>
        <taxon>Teleostei</taxon>
        <taxon>Neoteleostei</taxon>
        <taxon>Acanthomorphata</taxon>
        <taxon>Anabantaria</taxon>
        <taxon>Anabantiformes</taxon>
        <taxon>Anabantoidei</taxon>
        <taxon>Osphronemidae</taxon>
        <taxon>Betta</taxon>
    </lineage>
</organism>
<keyword evidence="5" id="KW-0539">Nucleus</keyword>
<evidence type="ECO:0000313" key="6">
    <source>
        <dbReference type="Proteomes" id="UP000515150"/>
    </source>
</evidence>
<protein>
    <submittedName>
        <fullName evidence="7">MAPK regulated corepressor interacting protein 2 isoform X1</fullName>
    </submittedName>
</protein>
<dbReference type="GO" id="GO:0005634">
    <property type="term" value="C:nucleus"/>
    <property type="evidence" value="ECO:0007669"/>
    <property type="project" value="UniProtKB-SubCell"/>
</dbReference>
<dbReference type="Proteomes" id="UP000515150">
    <property type="component" value="Chromosome 1"/>
</dbReference>
<dbReference type="GeneID" id="114852173"/>
<gene>
    <name evidence="7" type="primary">mcrip2</name>
</gene>
<dbReference type="OrthoDB" id="9983138at2759"/>